<evidence type="ECO:0000259" key="10">
    <source>
        <dbReference type="PROSITE" id="PS50113"/>
    </source>
</evidence>
<dbReference type="Pfam" id="PF02518">
    <property type="entry name" value="HATPase_c"/>
    <property type="match status" value="1"/>
</dbReference>
<dbReference type="Pfam" id="PF07568">
    <property type="entry name" value="HisKA_2"/>
    <property type="match status" value="1"/>
</dbReference>
<dbReference type="KEGG" id="mfc:BRM9_2138"/>
<reference evidence="11 14" key="1">
    <citation type="submission" date="2013-12" db="EMBL/GenBank/DDBJ databases">
        <title>The complete genome sequence of Methanobacterium sp. BRM9.</title>
        <authorList>
            <consortium name="Pastoral Greenhouse Gas Research Consortium"/>
            <person name="Kelly W.J."/>
            <person name="Leahy S.C."/>
            <person name="Perry R."/>
            <person name="Li D."/>
            <person name="Altermann E."/>
            <person name="Lambie S.C."/>
            <person name="Attwood G.T."/>
        </authorList>
    </citation>
    <scope>NUCLEOTIDE SEQUENCE [LARGE SCALE GENOMIC DNA]</scope>
    <source>
        <strain evidence="11 14">BRM9</strain>
    </source>
</reference>
<accession>A0A090I6T8</accession>
<dbReference type="Proteomes" id="UP000029661">
    <property type="component" value="Chromosome"/>
</dbReference>
<dbReference type="PROSITE" id="PS50110">
    <property type="entry name" value="RESPONSE_REGULATORY"/>
    <property type="match status" value="1"/>
</dbReference>
<dbReference type="SMART" id="SM00091">
    <property type="entry name" value="PAS"/>
    <property type="match status" value="1"/>
</dbReference>
<feature type="domain" description="PAC" evidence="10">
    <location>
        <begin position="215"/>
        <end position="266"/>
    </location>
</feature>
<dbReference type="RefSeq" id="WP_048073014.1">
    <property type="nucleotide sequence ID" value="NZ_CALCVY010000126.1"/>
</dbReference>
<keyword evidence="2" id="KW-0808">Transferase</keyword>
<dbReference type="InterPro" id="IPR013767">
    <property type="entry name" value="PAS_fold"/>
</dbReference>
<dbReference type="GeneID" id="24793306"/>
<keyword evidence="1 7" id="KW-0597">Phosphoprotein</keyword>
<dbReference type="GO" id="GO:0005524">
    <property type="term" value="F:ATP binding"/>
    <property type="evidence" value="ECO:0007669"/>
    <property type="project" value="UniProtKB-KW"/>
</dbReference>
<sequence>MAEEIRVLILEDVPLDAELIETQLKREGLQFTSRIVEKEEDYRRELAEFQPSIILADHSLPQFDGITAMNLAREITPNTPFIFVSGKIGEDFAVEMLKEGATDYVLKNNLTKLPHSVKRALKEAKEKLEKFKAQEAIKEREEKYRTLFEYFPNYVVVLGLDGKIIDLNHAAAKFSPLSREDTIGMYFNDLQSITGEDSVYYQELFSRYLNGEEVGPFESRLISRDGEIRLMEVYPAPLLKNGELFAVQVIAQDITDRKKAETEINASLKEKEMLLGEINGRVRNYMNMISSLLELQSVYMKNEENREVLKDNKNRVKSMLLIHDGFSQSEDFALIDFSQYIKKLIELIVSSYHVDTDRIKMKTHTDGLMLDIDAAIPCGLIINELLTNAVKHAFPGTMEGEICVEFGLDNHDNNVLLVKDNGVGLASDIEFKDSGTMGFQLVNTLVKQLEGSIILSKNKGTTFQILWSRSEY</sequence>
<evidence type="ECO:0000256" key="7">
    <source>
        <dbReference type="PROSITE-ProRule" id="PRU00169"/>
    </source>
</evidence>
<dbReference type="InterPro" id="IPR035965">
    <property type="entry name" value="PAS-like_dom_sf"/>
</dbReference>
<dbReference type="InterPro" id="IPR001789">
    <property type="entry name" value="Sig_transdc_resp-reg_receiver"/>
</dbReference>
<organism evidence="12">
    <name type="scientific">Methanobacterium formicicum</name>
    <dbReference type="NCBI Taxonomy" id="2162"/>
    <lineage>
        <taxon>Archaea</taxon>
        <taxon>Methanobacteriati</taxon>
        <taxon>Methanobacteriota</taxon>
        <taxon>Methanomada group</taxon>
        <taxon>Methanobacteria</taxon>
        <taxon>Methanobacteriales</taxon>
        <taxon>Methanobacteriaceae</taxon>
        <taxon>Methanobacterium</taxon>
    </lineage>
</organism>
<dbReference type="InterPro" id="IPR000014">
    <property type="entry name" value="PAS"/>
</dbReference>
<gene>
    <name evidence="11" type="ORF">BRM9_2138</name>
    <name evidence="12" type="ORF">DSM1535_1542</name>
    <name evidence="13" type="ORF">ISP06_00165</name>
</gene>
<dbReference type="Proteomes" id="UP000606900">
    <property type="component" value="Unassembled WGS sequence"/>
</dbReference>
<evidence type="ECO:0000313" key="14">
    <source>
        <dbReference type="Proteomes" id="UP000029661"/>
    </source>
</evidence>
<dbReference type="PATRIC" id="fig|2162.9.peg.1580"/>
<dbReference type="PROSITE" id="PS50112">
    <property type="entry name" value="PAS"/>
    <property type="match status" value="1"/>
</dbReference>
<dbReference type="InterPro" id="IPR003594">
    <property type="entry name" value="HATPase_dom"/>
</dbReference>
<dbReference type="Gene3D" id="3.30.450.20">
    <property type="entry name" value="PAS domain"/>
    <property type="match status" value="1"/>
</dbReference>
<dbReference type="SUPFAM" id="SSF55785">
    <property type="entry name" value="PYP-like sensor domain (PAS domain)"/>
    <property type="match status" value="1"/>
</dbReference>
<dbReference type="Gene3D" id="3.30.565.10">
    <property type="entry name" value="Histidine kinase-like ATPase, C-terminal domain"/>
    <property type="match status" value="1"/>
</dbReference>
<evidence type="ECO:0000259" key="9">
    <source>
        <dbReference type="PROSITE" id="PS50112"/>
    </source>
</evidence>
<dbReference type="AlphaFoldDB" id="A0A090I6T8"/>
<feature type="modified residue" description="4-aspartylphosphate" evidence="7">
    <location>
        <position position="57"/>
    </location>
</feature>
<evidence type="ECO:0000256" key="1">
    <source>
        <dbReference type="ARBA" id="ARBA00022553"/>
    </source>
</evidence>
<keyword evidence="3" id="KW-0547">Nucleotide-binding</keyword>
<feature type="domain" description="PAS" evidence="9">
    <location>
        <begin position="140"/>
        <end position="212"/>
    </location>
</feature>
<dbReference type="SUPFAM" id="SSF52172">
    <property type="entry name" value="CheY-like"/>
    <property type="match status" value="1"/>
</dbReference>
<dbReference type="CDD" id="cd00156">
    <property type="entry name" value="REC"/>
    <property type="match status" value="1"/>
</dbReference>
<evidence type="ECO:0000256" key="2">
    <source>
        <dbReference type="ARBA" id="ARBA00022679"/>
    </source>
</evidence>
<reference evidence="12" key="2">
    <citation type="submission" date="2014-08" db="EMBL/GenBank/DDBJ databases">
        <authorList>
            <person name="Wibberg D."/>
        </authorList>
    </citation>
    <scope>NUCLEOTIDE SEQUENCE</scope>
</reference>
<dbReference type="GO" id="GO:0000160">
    <property type="term" value="P:phosphorelay signal transduction system"/>
    <property type="evidence" value="ECO:0007669"/>
    <property type="project" value="UniProtKB-KW"/>
</dbReference>
<dbReference type="SUPFAM" id="SSF55874">
    <property type="entry name" value="ATPase domain of HSP90 chaperone/DNA topoisomerase II/histidine kinase"/>
    <property type="match status" value="1"/>
</dbReference>
<dbReference type="EMBL" id="LN515531">
    <property type="protein sequence ID" value="CEA13875.1"/>
    <property type="molecule type" value="Genomic_DNA"/>
</dbReference>
<dbReference type="PROSITE" id="PS50113">
    <property type="entry name" value="PAC"/>
    <property type="match status" value="1"/>
</dbReference>
<dbReference type="PANTHER" id="PTHR43065:SF23">
    <property type="entry name" value="SENSOR HISTIDINE KINASE PDTAS"/>
    <property type="match status" value="1"/>
</dbReference>
<evidence type="ECO:0000313" key="13">
    <source>
        <dbReference type="EMBL" id="MBF4473873.1"/>
    </source>
</evidence>
<evidence type="ECO:0000256" key="5">
    <source>
        <dbReference type="ARBA" id="ARBA00022840"/>
    </source>
</evidence>
<dbReference type="NCBIfam" id="TIGR00229">
    <property type="entry name" value="sensory_box"/>
    <property type="match status" value="1"/>
</dbReference>
<dbReference type="SMART" id="SM00387">
    <property type="entry name" value="HATPase_c"/>
    <property type="match status" value="1"/>
</dbReference>
<dbReference type="Gene3D" id="3.40.50.2300">
    <property type="match status" value="1"/>
</dbReference>
<protein>
    <submittedName>
        <fullName evidence="11">Histidine kinase/response regulator hybrid protein</fullName>
    </submittedName>
    <submittedName>
        <fullName evidence="13">PAS domain S-box protein</fullName>
    </submittedName>
    <submittedName>
        <fullName evidence="12">Signal transduction histidine kinase</fullName>
    </submittedName>
</protein>
<dbReference type="PANTHER" id="PTHR43065">
    <property type="entry name" value="SENSOR HISTIDINE KINASE"/>
    <property type="match status" value="1"/>
</dbReference>
<evidence type="ECO:0000256" key="3">
    <source>
        <dbReference type="ARBA" id="ARBA00022741"/>
    </source>
</evidence>
<dbReference type="EMBL" id="JADIIL010000002">
    <property type="protein sequence ID" value="MBF4473873.1"/>
    <property type="molecule type" value="Genomic_DNA"/>
</dbReference>
<feature type="domain" description="Response regulatory" evidence="8">
    <location>
        <begin position="6"/>
        <end position="122"/>
    </location>
</feature>
<keyword evidence="4 12" id="KW-0418">Kinase</keyword>
<dbReference type="Pfam" id="PF00072">
    <property type="entry name" value="Response_reg"/>
    <property type="match status" value="1"/>
</dbReference>
<dbReference type="SMART" id="SM00448">
    <property type="entry name" value="REC"/>
    <property type="match status" value="1"/>
</dbReference>
<dbReference type="InterPro" id="IPR011495">
    <property type="entry name" value="Sig_transdc_His_kin_sub2_dim/P"/>
</dbReference>
<evidence type="ECO:0000313" key="11">
    <source>
        <dbReference type="EMBL" id="AIS32940.1"/>
    </source>
</evidence>
<keyword evidence="5" id="KW-0067">ATP-binding</keyword>
<dbReference type="STRING" id="2162.BRM9_2138"/>
<dbReference type="GO" id="GO:0006355">
    <property type="term" value="P:regulation of DNA-templated transcription"/>
    <property type="evidence" value="ECO:0007669"/>
    <property type="project" value="InterPro"/>
</dbReference>
<dbReference type="GO" id="GO:0016301">
    <property type="term" value="F:kinase activity"/>
    <property type="evidence" value="ECO:0007669"/>
    <property type="project" value="UniProtKB-KW"/>
</dbReference>
<dbReference type="InterPro" id="IPR036890">
    <property type="entry name" value="HATPase_C_sf"/>
</dbReference>
<proteinExistence type="predicted"/>
<evidence type="ECO:0000313" key="12">
    <source>
        <dbReference type="EMBL" id="CEA13875.1"/>
    </source>
</evidence>
<dbReference type="Pfam" id="PF00989">
    <property type="entry name" value="PAS"/>
    <property type="match status" value="1"/>
</dbReference>
<dbReference type="KEGG" id="mfi:DSM1535_1542"/>
<dbReference type="InterPro" id="IPR000700">
    <property type="entry name" value="PAS-assoc_C"/>
</dbReference>
<name>A0A090I6T8_METFO</name>
<evidence type="ECO:0000256" key="6">
    <source>
        <dbReference type="ARBA" id="ARBA00023012"/>
    </source>
</evidence>
<dbReference type="EMBL" id="CP006933">
    <property type="protein sequence ID" value="AIS32940.1"/>
    <property type="molecule type" value="Genomic_DNA"/>
</dbReference>
<evidence type="ECO:0000259" key="8">
    <source>
        <dbReference type="PROSITE" id="PS50110"/>
    </source>
</evidence>
<evidence type="ECO:0000256" key="4">
    <source>
        <dbReference type="ARBA" id="ARBA00022777"/>
    </source>
</evidence>
<dbReference type="OrthoDB" id="8127at2157"/>
<keyword evidence="6" id="KW-0902">Two-component regulatory system</keyword>
<dbReference type="InterPro" id="IPR011006">
    <property type="entry name" value="CheY-like_superfamily"/>
</dbReference>
<reference evidence="13" key="3">
    <citation type="submission" date="2020-10" db="EMBL/GenBank/DDBJ databases">
        <title>Dehalococcoides mccartyi of a TCE/Cr reducing biochatode.</title>
        <authorList>
            <person name="Matturro B."/>
        </authorList>
    </citation>
    <scope>NUCLEOTIDE SEQUENCE</scope>
    <source>
        <strain evidence="13">Bin2</strain>
    </source>
</reference>
<dbReference type="CDD" id="cd00130">
    <property type="entry name" value="PAS"/>
    <property type="match status" value="1"/>
</dbReference>